<dbReference type="EMBL" id="JAKWBI020000211">
    <property type="protein sequence ID" value="KAJ2898979.1"/>
    <property type="molecule type" value="Genomic_DNA"/>
</dbReference>
<evidence type="ECO:0000259" key="1">
    <source>
        <dbReference type="Pfam" id="PF06985"/>
    </source>
</evidence>
<reference evidence="2" key="1">
    <citation type="submission" date="2022-07" db="EMBL/GenBank/DDBJ databases">
        <title>Draft genome sequence of Zalerion maritima ATCC 34329, a (micro)plastics degrading marine fungus.</title>
        <authorList>
            <person name="Paco A."/>
            <person name="Goncalves M.F.M."/>
            <person name="Rocha-Santos T.A.P."/>
            <person name="Alves A."/>
        </authorList>
    </citation>
    <scope>NUCLEOTIDE SEQUENCE</scope>
    <source>
        <strain evidence="2">ATCC 34329</strain>
    </source>
</reference>
<accession>A0AAD5RP28</accession>
<name>A0AAD5RP28_9PEZI</name>
<sequence length="317" mass="35962">MSSTIPLSTSRHLLSRELPGQYPRVPDALMAFFQSTYIGGDATKLKYDALDSHVEETRVFRILPGGSPERLTLELRTFTLGAEDCPRFIALSTSSIINSDAEMEYRPYFPGRLRKRAEDDQIQLVEKWEPNISLGQWLGDQRPDDIDFQKLKPVQWFWMDSICINQSDVPEPNHQASFMADIYRRAAHVYAHLGQEGKDLDERTINCDLDGVFSIIKGYHYFSRMWVVQELVLAISSNILDHGEETMCRREGPRLRAAGDSFAAGGSEYKIIEIWVAAVLGIVLGEEQRACIADRIKELKGQESQGVTKELKEENSS</sequence>
<dbReference type="Proteomes" id="UP001201980">
    <property type="component" value="Unassembled WGS sequence"/>
</dbReference>
<dbReference type="AlphaFoldDB" id="A0AAD5RP28"/>
<dbReference type="PANTHER" id="PTHR24148">
    <property type="entry name" value="ANKYRIN REPEAT DOMAIN-CONTAINING PROTEIN 39 HOMOLOG-RELATED"/>
    <property type="match status" value="1"/>
</dbReference>
<dbReference type="PANTHER" id="PTHR24148:SF64">
    <property type="entry name" value="HETEROKARYON INCOMPATIBILITY DOMAIN-CONTAINING PROTEIN"/>
    <property type="match status" value="1"/>
</dbReference>
<dbReference type="InterPro" id="IPR052895">
    <property type="entry name" value="HetReg/Transcr_Mod"/>
</dbReference>
<comment type="caution">
    <text evidence="2">The sequence shown here is derived from an EMBL/GenBank/DDBJ whole genome shotgun (WGS) entry which is preliminary data.</text>
</comment>
<keyword evidence="3" id="KW-1185">Reference proteome</keyword>
<dbReference type="InterPro" id="IPR010730">
    <property type="entry name" value="HET"/>
</dbReference>
<feature type="domain" description="Heterokaryon incompatibility" evidence="1">
    <location>
        <begin position="152"/>
        <end position="200"/>
    </location>
</feature>
<protein>
    <submittedName>
        <fullName evidence="2">Heterokaryon incompatibility protein-domain-containing protein</fullName>
    </submittedName>
</protein>
<proteinExistence type="predicted"/>
<organism evidence="2 3">
    <name type="scientific">Zalerion maritima</name>
    <dbReference type="NCBI Taxonomy" id="339359"/>
    <lineage>
        <taxon>Eukaryota</taxon>
        <taxon>Fungi</taxon>
        <taxon>Dikarya</taxon>
        <taxon>Ascomycota</taxon>
        <taxon>Pezizomycotina</taxon>
        <taxon>Sordariomycetes</taxon>
        <taxon>Lulworthiomycetidae</taxon>
        <taxon>Lulworthiales</taxon>
        <taxon>Lulworthiaceae</taxon>
        <taxon>Zalerion</taxon>
    </lineage>
</organism>
<gene>
    <name evidence="2" type="ORF">MKZ38_003548</name>
</gene>
<evidence type="ECO:0000313" key="3">
    <source>
        <dbReference type="Proteomes" id="UP001201980"/>
    </source>
</evidence>
<evidence type="ECO:0000313" key="2">
    <source>
        <dbReference type="EMBL" id="KAJ2898979.1"/>
    </source>
</evidence>
<dbReference type="Pfam" id="PF06985">
    <property type="entry name" value="HET"/>
    <property type="match status" value="1"/>
</dbReference>